<dbReference type="AlphaFoldDB" id="A0AAE0RS80"/>
<reference evidence="9" key="3">
    <citation type="submission" date="2023-05" db="EMBL/GenBank/DDBJ databases">
        <authorList>
            <person name="Smith C.H."/>
        </authorList>
    </citation>
    <scope>NUCLEOTIDE SEQUENCE</scope>
    <source>
        <strain evidence="9">CHS0354</strain>
        <tissue evidence="9">Mantle</tissue>
    </source>
</reference>
<dbReference type="GO" id="GO:0005615">
    <property type="term" value="C:extracellular space"/>
    <property type="evidence" value="ECO:0007669"/>
    <property type="project" value="UniProtKB-KW"/>
</dbReference>
<keyword evidence="7" id="KW-0812">Transmembrane</keyword>
<evidence type="ECO:0000256" key="2">
    <source>
        <dbReference type="ARBA" id="ARBA00008670"/>
    </source>
</evidence>
<sequence length="314" mass="35930">MAAPHVLAKQNLYTDTTESSVHCACGCYRKTIRLFILLSVCTCIFCLACCLITIFIMRRPVQCSCMDQTVGLSPENNRHILVQHKQNQMYKVEEKEDVTYVYPVRQKLEKKDVTYVYPVRQKREKKGKPNKPQCECSLPEKKLNKKCKKTCKKEGNRCAVQAAHYVAWNNITFPEYNYMFSTSSVNLTMFREADWVKKDSNPFNFDPISGKFIVKHSGLYIVYSQVLFNDKWPKQAIRLIHETKTGKIAQSLTCYHGIAGISEVYTSCGMMGVFQMTTGDSVLVQSMYSSVRIELNGNHTYFGGVLLTPNHNQS</sequence>
<dbReference type="GO" id="GO:0005164">
    <property type="term" value="F:tumor necrosis factor receptor binding"/>
    <property type="evidence" value="ECO:0007669"/>
    <property type="project" value="InterPro"/>
</dbReference>
<evidence type="ECO:0000313" key="10">
    <source>
        <dbReference type="Proteomes" id="UP001195483"/>
    </source>
</evidence>
<dbReference type="Gene3D" id="2.60.120.40">
    <property type="match status" value="1"/>
</dbReference>
<evidence type="ECO:0000256" key="1">
    <source>
        <dbReference type="ARBA" id="ARBA00004613"/>
    </source>
</evidence>
<dbReference type="PROSITE" id="PS50049">
    <property type="entry name" value="THD_2"/>
    <property type="match status" value="1"/>
</dbReference>
<keyword evidence="5" id="KW-1015">Disulfide bond</keyword>
<keyword evidence="7" id="KW-0472">Membrane</keyword>
<proteinExistence type="inferred from homology"/>
<keyword evidence="3" id="KW-0202">Cytokine</keyword>
<evidence type="ECO:0000256" key="6">
    <source>
        <dbReference type="ARBA" id="ARBA00023180"/>
    </source>
</evidence>
<evidence type="ECO:0000313" key="9">
    <source>
        <dbReference type="EMBL" id="KAK3578634.1"/>
    </source>
</evidence>
<evidence type="ECO:0000256" key="5">
    <source>
        <dbReference type="ARBA" id="ARBA00023157"/>
    </source>
</evidence>
<dbReference type="EMBL" id="JAEAOA010000192">
    <property type="protein sequence ID" value="KAK3578634.1"/>
    <property type="molecule type" value="Genomic_DNA"/>
</dbReference>
<accession>A0AAE0RS80</accession>
<comment type="subcellular location">
    <subcellularLocation>
        <location evidence="1">Secreted</location>
    </subcellularLocation>
</comment>
<keyword evidence="4" id="KW-0964">Secreted</keyword>
<organism evidence="9 10">
    <name type="scientific">Potamilus streckersoni</name>
    <dbReference type="NCBI Taxonomy" id="2493646"/>
    <lineage>
        <taxon>Eukaryota</taxon>
        <taxon>Metazoa</taxon>
        <taxon>Spiralia</taxon>
        <taxon>Lophotrochozoa</taxon>
        <taxon>Mollusca</taxon>
        <taxon>Bivalvia</taxon>
        <taxon>Autobranchia</taxon>
        <taxon>Heteroconchia</taxon>
        <taxon>Palaeoheterodonta</taxon>
        <taxon>Unionida</taxon>
        <taxon>Unionoidea</taxon>
        <taxon>Unionidae</taxon>
        <taxon>Ambleminae</taxon>
        <taxon>Lampsilini</taxon>
        <taxon>Potamilus</taxon>
    </lineage>
</organism>
<dbReference type="PANTHER" id="PTHR15151">
    <property type="entry name" value="PROTEIN EIGER"/>
    <property type="match status" value="1"/>
</dbReference>
<evidence type="ECO:0000256" key="7">
    <source>
        <dbReference type="SAM" id="Phobius"/>
    </source>
</evidence>
<evidence type="ECO:0000256" key="3">
    <source>
        <dbReference type="ARBA" id="ARBA00022514"/>
    </source>
</evidence>
<dbReference type="GO" id="GO:0005125">
    <property type="term" value="F:cytokine activity"/>
    <property type="evidence" value="ECO:0007669"/>
    <property type="project" value="UniProtKB-KW"/>
</dbReference>
<dbReference type="GO" id="GO:0006955">
    <property type="term" value="P:immune response"/>
    <property type="evidence" value="ECO:0007669"/>
    <property type="project" value="InterPro"/>
</dbReference>
<gene>
    <name evidence="9" type="ORF">CHS0354_002209</name>
</gene>
<feature type="domain" description="THD" evidence="8">
    <location>
        <begin position="161"/>
        <end position="307"/>
    </location>
</feature>
<dbReference type="GO" id="GO:0016020">
    <property type="term" value="C:membrane"/>
    <property type="evidence" value="ECO:0007669"/>
    <property type="project" value="InterPro"/>
</dbReference>
<evidence type="ECO:0000259" key="8">
    <source>
        <dbReference type="PROSITE" id="PS50049"/>
    </source>
</evidence>
<dbReference type="PANTHER" id="PTHR15151:SF24">
    <property type="entry name" value="A PROLIFERATION-INDUCING LIGAND-LIKE PROTEIN-RELATED"/>
    <property type="match status" value="1"/>
</dbReference>
<dbReference type="InterPro" id="IPR051748">
    <property type="entry name" value="TNF_Ligand_Superfamily"/>
</dbReference>
<keyword evidence="7" id="KW-1133">Transmembrane helix</keyword>
<protein>
    <recommendedName>
        <fullName evidence="8">THD domain-containing protein</fullName>
    </recommendedName>
</protein>
<name>A0AAE0RS80_9BIVA</name>
<comment type="similarity">
    <text evidence="2">Belongs to the tumor necrosis factor family.</text>
</comment>
<keyword evidence="10" id="KW-1185">Reference proteome</keyword>
<comment type="caution">
    <text evidence="9">The sequence shown here is derived from an EMBL/GenBank/DDBJ whole genome shotgun (WGS) entry which is preliminary data.</text>
</comment>
<reference evidence="9" key="1">
    <citation type="journal article" date="2021" name="Genome Biol. Evol.">
        <title>A High-Quality Reference Genome for a Parasitic Bivalve with Doubly Uniparental Inheritance (Bivalvia: Unionida).</title>
        <authorList>
            <person name="Smith C.H."/>
        </authorList>
    </citation>
    <scope>NUCLEOTIDE SEQUENCE</scope>
    <source>
        <strain evidence="9">CHS0354</strain>
    </source>
</reference>
<dbReference type="Proteomes" id="UP001195483">
    <property type="component" value="Unassembled WGS sequence"/>
</dbReference>
<reference evidence="9" key="2">
    <citation type="journal article" date="2021" name="Genome Biol. Evol.">
        <title>Developing a high-quality reference genome for a parasitic bivalve with doubly uniparental inheritance (Bivalvia: Unionida).</title>
        <authorList>
            <person name="Smith C.H."/>
        </authorList>
    </citation>
    <scope>NUCLEOTIDE SEQUENCE</scope>
    <source>
        <strain evidence="9">CHS0354</strain>
        <tissue evidence="9">Mantle</tissue>
    </source>
</reference>
<dbReference type="SUPFAM" id="SSF49842">
    <property type="entry name" value="TNF-like"/>
    <property type="match status" value="1"/>
</dbReference>
<dbReference type="InterPro" id="IPR006052">
    <property type="entry name" value="TNF_dom"/>
</dbReference>
<keyword evidence="6" id="KW-0325">Glycoprotein</keyword>
<dbReference type="InterPro" id="IPR008983">
    <property type="entry name" value="Tumour_necrosis_fac-like_dom"/>
</dbReference>
<dbReference type="Pfam" id="PF00229">
    <property type="entry name" value="TNF"/>
    <property type="match status" value="1"/>
</dbReference>
<evidence type="ECO:0000256" key="4">
    <source>
        <dbReference type="ARBA" id="ARBA00022525"/>
    </source>
</evidence>
<feature type="transmembrane region" description="Helical" evidence="7">
    <location>
        <begin position="34"/>
        <end position="57"/>
    </location>
</feature>